<evidence type="ECO:0000256" key="1">
    <source>
        <dbReference type="ARBA" id="ARBA00006096"/>
    </source>
</evidence>
<dbReference type="EMBL" id="UOES01000524">
    <property type="protein sequence ID" value="VAW29144.1"/>
    <property type="molecule type" value="Genomic_DNA"/>
</dbReference>
<dbReference type="PANTHER" id="PTHR30023:SF0">
    <property type="entry name" value="PENICILLIN-SENSITIVE CARBOXYPEPTIDASE A"/>
    <property type="match status" value="1"/>
</dbReference>
<reference evidence="3" key="1">
    <citation type="submission" date="2018-06" db="EMBL/GenBank/DDBJ databases">
        <authorList>
            <person name="Zhirakovskaya E."/>
        </authorList>
    </citation>
    <scope>NUCLEOTIDE SEQUENCE</scope>
</reference>
<dbReference type="Pfam" id="PF02113">
    <property type="entry name" value="Peptidase_S13"/>
    <property type="match status" value="2"/>
</dbReference>
<dbReference type="PANTHER" id="PTHR30023">
    <property type="entry name" value="D-ALANYL-D-ALANINE CARBOXYPEPTIDASE"/>
    <property type="match status" value="1"/>
</dbReference>
<dbReference type="GO" id="GO:0006508">
    <property type="term" value="P:proteolysis"/>
    <property type="evidence" value="ECO:0007669"/>
    <property type="project" value="InterPro"/>
</dbReference>
<protein>
    <submittedName>
        <fullName evidence="3">D-alanyl-D-alanine carboxypeptidase</fullName>
        <ecNumber evidence="3">3.4.16.4</ecNumber>
    </submittedName>
</protein>
<gene>
    <name evidence="3" type="ORF">MNBD_BACTEROID06-1269</name>
</gene>
<dbReference type="EC" id="3.4.16.4" evidence="3"/>
<dbReference type="InterPro" id="IPR000667">
    <property type="entry name" value="Peptidase_S13"/>
</dbReference>
<dbReference type="AlphaFoldDB" id="A0A3B0VBA2"/>
<dbReference type="SUPFAM" id="SSF56601">
    <property type="entry name" value="beta-lactamase/transpeptidase-like"/>
    <property type="match status" value="1"/>
</dbReference>
<evidence type="ECO:0000256" key="2">
    <source>
        <dbReference type="ARBA" id="ARBA00022801"/>
    </source>
</evidence>
<proteinExistence type="inferred from homology"/>
<dbReference type="PRINTS" id="PR00922">
    <property type="entry name" value="DADACBPTASE3"/>
</dbReference>
<dbReference type="InterPro" id="IPR012338">
    <property type="entry name" value="Beta-lactam/transpept-like"/>
</dbReference>
<organism evidence="3">
    <name type="scientific">hydrothermal vent metagenome</name>
    <dbReference type="NCBI Taxonomy" id="652676"/>
    <lineage>
        <taxon>unclassified sequences</taxon>
        <taxon>metagenomes</taxon>
        <taxon>ecological metagenomes</taxon>
    </lineage>
</organism>
<keyword evidence="2 3" id="KW-0378">Hydrolase</keyword>
<name>A0A3B0VBA2_9ZZZZ</name>
<keyword evidence="3" id="KW-0645">Protease</keyword>
<accession>A0A3B0VBA2</accession>
<sequence>MVGCSSIQKSIIELESKNEYNAGFYLFDPATNKVLIDYKSDRYFTPASNTKVYTLYAANTVLPDSMPAFKYIETDTALLIWGVADPSFLNPLLPQGKSYSFLASQKQIYLSESNFEGERFGAGWAWDDYNGNYSQERTGFPIYGNSVSFSIDSINHKLLIKPAIFKDSIQLHQGKKYTISRAEYANLFNVELGNCNDCEKLRPIYFSDKTLKRLLQDTLHLPVKIKHLPLPPSAQTFYSVPKDSVLKVMMQQSDNFMAEHLLLSVASVLTDTLSTSIAIREMSSKIESFVPQKLVWRDGSGLSRYNLVTPQNMVALWRQLYKEMGEERLFSLISVGGEKGTLTHWFKAETPYIYGKTGTLSNVFCLSGFLIAKSGKQLIFSYTNNNYPVPSSDIKKEMELILRDVYEKY</sequence>
<dbReference type="Gene3D" id="3.40.710.10">
    <property type="entry name" value="DD-peptidase/beta-lactamase superfamily"/>
    <property type="match status" value="2"/>
</dbReference>
<dbReference type="GO" id="GO:0009002">
    <property type="term" value="F:serine-type D-Ala-D-Ala carboxypeptidase activity"/>
    <property type="evidence" value="ECO:0007669"/>
    <property type="project" value="UniProtKB-EC"/>
</dbReference>
<dbReference type="GO" id="GO:0000270">
    <property type="term" value="P:peptidoglycan metabolic process"/>
    <property type="evidence" value="ECO:0007669"/>
    <property type="project" value="TreeGrafter"/>
</dbReference>
<evidence type="ECO:0000313" key="3">
    <source>
        <dbReference type="EMBL" id="VAW29144.1"/>
    </source>
</evidence>
<keyword evidence="3" id="KW-0121">Carboxypeptidase</keyword>
<comment type="similarity">
    <text evidence="1">Belongs to the peptidase S13 family.</text>
</comment>